<dbReference type="EnsemblFungi" id="PTTG_26897-t43_1">
    <property type="protein sequence ID" value="PTTG_26897-t43_1-p1"/>
    <property type="gene ID" value="PTTG_26897"/>
</dbReference>
<reference evidence="3" key="4">
    <citation type="submission" date="2025-05" db="UniProtKB">
        <authorList>
            <consortium name="EnsemblFungi"/>
        </authorList>
    </citation>
    <scope>IDENTIFICATION</scope>
    <source>
        <strain evidence="3">isolate 1-1 / race 1 (BBBD)</strain>
    </source>
</reference>
<feature type="signal peptide" evidence="1">
    <location>
        <begin position="1"/>
        <end position="20"/>
    </location>
</feature>
<dbReference type="Proteomes" id="UP000005240">
    <property type="component" value="Unassembled WGS sequence"/>
</dbReference>
<evidence type="ECO:0000313" key="4">
    <source>
        <dbReference type="Proteomes" id="UP000005240"/>
    </source>
</evidence>
<evidence type="ECO:0000256" key="1">
    <source>
        <dbReference type="SAM" id="SignalP"/>
    </source>
</evidence>
<feature type="chain" id="PRO_5008110212" evidence="1">
    <location>
        <begin position="21"/>
        <end position="113"/>
    </location>
</feature>
<reference evidence="3 4" key="3">
    <citation type="journal article" date="2017" name="G3 (Bethesda)">
        <title>Comparative analysis highlights variable genome content of wheat rusts and divergence of the mating loci.</title>
        <authorList>
            <person name="Cuomo C.A."/>
            <person name="Bakkeren G."/>
            <person name="Khalil H.B."/>
            <person name="Panwar V."/>
            <person name="Joly D."/>
            <person name="Linning R."/>
            <person name="Sakthikumar S."/>
            <person name="Song X."/>
            <person name="Adiconis X."/>
            <person name="Fan L."/>
            <person name="Goldberg J.M."/>
            <person name="Levin J.Z."/>
            <person name="Young S."/>
            <person name="Zeng Q."/>
            <person name="Anikster Y."/>
            <person name="Bruce M."/>
            <person name="Wang M."/>
            <person name="Yin C."/>
            <person name="McCallum B."/>
            <person name="Szabo L.J."/>
            <person name="Hulbert S."/>
            <person name="Chen X."/>
            <person name="Fellers J.P."/>
        </authorList>
    </citation>
    <scope>NUCLEOTIDE SEQUENCE</scope>
    <source>
        <strain evidence="3">isolate 1-1 / race 1 (BBBD)</strain>
        <strain evidence="4">Isolate 1-1 / race 1 (BBBD)</strain>
    </source>
</reference>
<evidence type="ECO:0000313" key="3">
    <source>
        <dbReference type="EnsemblFungi" id="PTTG_26897-t43_1-p1"/>
    </source>
</evidence>
<reference evidence="2" key="2">
    <citation type="submission" date="2016-05" db="EMBL/GenBank/DDBJ databases">
        <title>Comparative analysis highlights variable genome content of wheat rusts and divergence of the mating loci.</title>
        <authorList>
            <person name="Cuomo C.A."/>
            <person name="Bakkeren G."/>
            <person name="Szabo L."/>
            <person name="Khalil H."/>
            <person name="Joly D."/>
            <person name="Goldberg J."/>
            <person name="Young S."/>
            <person name="Zeng Q."/>
            <person name="Fellers J."/>
        </authorList>
    </citation>
    <scope>NUCLEOTIDE SEQUENCE [LARGE SCALE GENOMIC DNA]</scope>
    <source>
        <strain evidence="2">1-1 BBBD Race 1</strain>
    </source>
</reference>
<name>A0A180GRR8_PUCT1</name>
<keyword evidence="4" id="KW-1185">Reference proteome</keyword>
<gene>
    <name evidence="2" type="ORF">PTTG_26897</name>
</gene>
<dbReference type="VEuPathDB" id="FungiDB:PTTG_26897"/>
<keyword evidence="1" id="KW-0732">Signal</keyword>
<reference evidence="2" key="1">
    <citation type="submission" date="2009-11" db="EMBL/GenBank/DDBJ databases">
        <authorList>
            <consortium name="The Broad Institute Genome Sequencing Platform"/>
            <person name="Ward D."/>
            <person name="Feldgarden M."/>
            <person name="Earl A."/>
            <person name="Young S.K."/>
            <person name="Zeng Q."/>
            <person name="Koehrsen M."/>
            <person name="Alvarado L."/>
            <person name="Berlin A."/>
            <person name="Bochicchio J."/>
            <person name="Borenstein D."/>
            <person name="Chapman S.B."/>
            <person name="Chen Z."/>
            <person name="Engels R."/>
            <person name="Freedman E."/>
            <person name="Gellesch M."/>
            <person name="Goldberg J."/>
            <person name="Griggs A."/>
            <person name="Gujja S."/>
            <person name="Heilman E."/>
            <person name="Heiman D."/>
            <person name="Hepburn T."/>
            <person name="Howarth C."/>
            <person name="Jen D."/>
            <person name="Larson L."/>
            <person name="Lewis B."/>
            <person name="Mehta T."/>
            <person name="Park D."/>
            <person name="Pearson M."/>
            <person name="Roberts A."/>
            <person name="Saif S."/>
            <person name="Shea T."/>
            <person name="Shenoy N."/>
            <person name="Sisk P."/>
            <person name="Stolte C."/>
            <person name="Sykes S."/>
            <person name="Thomson T."/>
            <person name="Walk T."/>
            <person name="White J."/>
            <person name="Yandava C."/>
            <person name="Izard J."/>
            <person name="Baranova O.V."/>
            <person name="Blanton J.M."/>
            <person name="Tanner A.C."/>
            <person name="Dewhirst F.E."/>
            <person name="Haas B."/>
            <person name="Nusbaum C."/>
            <person name="Birren B."/>
        </authorList>
    </citation>
    <scope>NUCLEOTIDE SEQUENCE [LARGE SCALE GENOMIC DNA]</scope>
    <source>
        <strain evidence="2">1-1 BBBD Race 1</strain>
    </source>
</reference>
<accession>A0A180GRR8</accession>
<organism evidence="2">
    <name type="scientific">Puccinia triticina (isolate 1-1 / race 1 (BBBD))</name>
    <name type="common">Brown leaf rust fungus</name>
    <dbReference type="NCBI Taxonomy" id="630390"/>
    <lineage>
        <taxon>Eukaryota</taxon>
        <taxon>Fungi</taxon>
        <taxon>Dikarya</taxon>
        <taxon>Basidiomycota</taxon>
        <taxon>Pucciniomycotina</taxon>
        <taxon>Pucciniomycetes</taxon>
        <taxon>Pucciniales</taxon>
        <taxon>Pucciniaceae</taxon>
        <taxon>Puccinia</taxon>
    </lineage>
</organism>
<proteinExistence type="predicted"/>
<protein>
    <submittedName>
        <fullName evidence="2 3">Uncharacterized protein</fullName>
    </submittedName>
</protein>
<dbReference type="AlphaFoldDB" id="A0A180GRR8"/>
<evidence type="ECO:0000313" key="2">
    <source>
        <dbReference type="EMBL" id="OAV94663.1"/>
    </source>
</evidence>
<dbReference type="EMBL" id="ADAS02000037">
    <property type="protein sequence ID" value="OAV94663.1"/>
    <property type="molecule type" value="Genomic_DNA"/>
</dbReference>
<sequence>MNLPRLVFLLLTTLLAAISALPQKQCGTCKTYWDAERTGRLLQCTAPLLCPAGGRPHGTCPNRYHEEAVYTCRNCDKIIHQSFQVRCGPPATHWANCRCPARPSPGKTRVHPL</sequence>